<comment type="subcellular location">
    <subcellularLocation>
        <location evidence="10">Cytoplasm</location>
    </subcellularLocation>
</comment>
<gene>
    <name evidence="10" type="primary">hisS</name>
    <name evidence="13" type="ORF">E7811_08965</name>
</gene>
<sequence>MAKDKPARRPRAETPKGFRDYFGAEVTERKAMLDRIAGVYHAYGFDPLETSAVETVEALGKFLPDVDRPNEGVFAWQEEDQDWLALRYDLTAPLARVAAQYRNDLPSPYRRYAMGPVWRNEKPGPGRFRQFYQCDADTVGAPSVAADAEICAMLADALEVVGIPRGDYVVRVNNRKVLNGVMEVAGVLDPADPDRFHEERGIVLRAIDKIDRLGEDGVRALLGAGRKDESGDFTKGAGLSDAQAEVVMSFMAAKRATGAETVARLRELVGGSAIGQEGVAELETIAALLDAQGYGPDRIEIDPSVVRGLGYYTGPVFEAELTFEILDEKGRPRRFGSVAGGGRYDDLVKRFTGQAVPATGVSIGVDRLLAALRAKGRIGGAVEGPVVVTVMDRDRMAEYMAMVGELRQAGIRAEMYLGNPKNFGNQLKYADKRASPVAVIQGGDEAAKGTVILKDLVLGAKIAENATLEEWKDRPAQVEVPRADLVAEVRKMLGQ</sequence>
<dbReference type="Pfam" id="PF13393">
    <property type="entry name" value="tRNA-synt_His"/>
    <property type="match status" value="1"/>
</dbReference>
<dbReference type="RefSeq" id="WP_136394310.1">
    <property type="nucleotide sequence ID" value="NZ_SSND01000002.1"/>
</dbReference>
<protein>
    <recommendedName>
        <fullName evidence="10">Histidine--tRNA ligase</fullName>
        <ecNumber evidence="10">6.1.1.21</ecNumber>
    </recommendedName>
    <alternativeName>
        <fullName evidence="10">Histidyl-tRNA synthetase</fullName>
        <shortName evidence="10">HisRS</shortName>
    </alternativeName>
</protein>
<evidence type="ECO:0000256" key="4">
    <source>
        <dbReference type="ARBA" id="ARBA00022598"/>
    </source>
</evidence>
<organism evidence="13 14">
    <name type="scientific">Aliigemmobacter aestuarii</name>
    <dbReference type="NCBI Taxonomy" id="1445661"/>
    <lineage>
        <taxon>Bacteria</taxon>
        <taxon>Pseudomonadati</taxon>
        <taxon>Pseudomonadota</taxon>
        <taxon>Alphaproteobacteria</taxon>
        <taxon>Rhodobacterales</taxon>
        <taxon>Paracoccaceae</taxon>
        <taxon>Aliigemmobacter</taxon>
    </lineage>
</organism>
<keyword evidence="5 10" id="KW-0547">Nucleotide-binding</keyword>
<evidence type="ECO:0000256" key="5">
    <source>
        <dbReference type="ARBA" id="ARBA00022741"/>
    </source>
</evidence>
<feature type="binding site" evidence="11">
    <location>
        <position position="119"/>
    </location>
    <ligand>
        <name>L-histidine</name>
        <dbReference type="ChEBI" id="CHEBI:57595"/>
    </ligand>
</feature>
<evidence type="ECO:0000313" key="13">
    <source>
        <dbReference type="EMBL" id="THD83415.1"/>
    </source>
</evidence>
<evidence type="ECO:0000256" key="6">
    <source>
        <dbReference type="ARBA" id="ARBA00022840"/>
    </source>
</evidence>
<dbReference type="Gene3D" id="3.30.930.10">
    <property type="entry name" value="Bira Bifunctional Protein, Domain 2"/>
    <property type="match status" value="1"/>
</dbReference>
<dbReference type="AlphaFoldDB" id="A0A4S3MNX3"/>
<evidence type="ECO:0000256" key="8">
    <source>
        <dbReference type="ARBA" id="ARBA00023146"/>
    </source>
</evidence>
<dbReference type="EMBL" id="SSND01000002">
    <property type="protein sequence ID" value="THD83415.1"/>
    <property type="molecule type" value="Genomic_DNA"/>
</dbReference>
<feature type="binding site" evidence="11">
    <location>
        <begin position="311"/>
        <end position="312"/>
    </location>
    <ligand>
        <name>L-histidine</name>
        <dbReference type="ChEBI" id="CHEBI:57595"/>
    </ligand>
</feature>
<evidence type="ECO:0000256" key="11">
    <source>
        <dbReference type="PIRSR" id="PIRSR001549-1"/>
    </source>
</evidence>
<dbReference type="Proteomes" id="UP000309450">
    <property type="component" value="Unassembled WGS sequence"/>
</dbReference>
<dbReference type="GO" id="GO:0004821">
    <property type="term" value="F:histidine-tRNA ligase activity"/>
    <property type="evidence" value="ECO:0007669"/>
    <property type="project" value="UniProtKB-UniRule"/>
</dbReference>
<evidence type="ECO:0000256" key="7">
    <source>
        <dbReference type="ARBA" id="ARBA00022917"/>
    </source>
</evidence>
<dbReference type="NCBIfam" id="TIGR00442">
    <property type="entry name" value="hisS"/>
    <property type="match status" value="1"/>
</dbReference>
<evidence type="ECO:0000256" key="2">
    <source>
        <dbReference type="ARBA" id="ARBA00011738"/>
    </source>
</evidence>
<keyword evidence="8 10" id="KW-0030">Aminoacyl-tRNA synthetase</keyword>
<comment type="catalytic activity">
    <reaction evidence="9 10">
        <text>tRNA(His) + L-histidine + ATP = L-histidyl-tRNA(His) + AMP + diphosphate + H(+)</text>
        <dbReference type="Rhea" id="RHEA:17313"/>
        <dbReference type="Rhea" id="RHEA-COMP:9665"/>
        <dbReference type="Rhea" id="RHEA-COMP:9689"/>
        <dbReference type="ChEBI" id="CHEBI:15378"/>
        <dbReference type="ChEBI" id="CHEBI:30616"/>
        <dbReference type="ChEBI" id="CHEBI:33019"/>
        <dbReference type="ChEBI" id="CHEBI:57595"/>
        <dbReference type="ChEBI" id="CHEBI:78442"/>
        <dbReference type="ChEBI" id="CHEBI:78527"/>
        <dbReference type="ChEBI" id="CHEBI:456215"/>
        <dbReference type="EC" id="6.1.1.21"/>
    </reaction>
</comment>
<comment type="caution">
    <text evidence="13">The sequence shown here is derived from an EMBL/GenBank/DDBJ whole genome shotgun (WGS) entry which is preliminary data.</text>
</comment>
<dbReference type="HAMAP" id="MF_00127">
    <property type="entry name" value="His_tRNA_synth"/>
    <property type="match status" value="1"/>
</dbReference>
<name>A0A4S3MNX3_9RHOB</name>
<dbReference type="InterPro" id="IPR006195">
    <property type="entry name" value="aa-tRNA-synth_II"/>
</dbReference>
<dbReference type="PROSITE" id="PS50862">
    <property type="entry name" value="AA_TRNA_LIGASE_II"/>
    <property type="match status" value="1"/>
</dbReference>
<dbReference type="GO" id="GO:0006427">
    <property type="term" value="P:histidyl-tRNA aminoacylation"/>
    <property type="evidence" value="ECO:0007669"/>
    <property type="project" value="UniProtKB-UniRule"/>
</dbReference>
<dbReference type="SUPFAM" id="SSF55681">
    <property type="entry name" value="Class II aaRS and biotin synthetases"/>
    <property type="match status" value="1"/>
</dbReference>
<dbReference type="GO" id="GO:0005524">
    <property type="term" value="F:ATP binding"/>
    <property type="evidence" value="ECO:0007669"/>
    <property type="project" value="UniProtKB-UniRule"/>
</dbReference>
<evidence type="ECO:0000313" key="14">
    <source>
        <dbReference type="Proteomes" id="UP000309450"/>
    </source>
</evidence>
<feature type="binding site" evidence="11">
    <location>
        <position position="137"/>
    </location>
    <ligand>
        <name>L-histidine</name>
        <dbReference type="ChEBI" id="CHEBI:57595"/>
    </ligand>
</feature>
<keyword evidence="3 10" id="KW-0963">Cytoplasm</keyword>
<comment type="similarity">
    <text evidence="1 10">Belongs to the class-II aminoacyl-tRNA synthetase family.</text>
</comment>
<dbReference type="InterPro" id="IPR041715">
    <property type="entry name" value="HisRS-like_core"/>
</dbReference>
<dbReference type="InterPro" id="IPR033656">
    <property type="entry name" value="HisRS_anticodon"/>
</dbReference>
<dbReference type="OrthoDB" id="9800814at2"/>
<evidence type="ECO:0000259" key="12">
    <source>
        <dbReference type="PROSITE" id="PS50862"/>
    </source>
</evidence>
<feature type="binding site" evidence="11">
    <location>
        <position position="133"/>
    </location>
    <ligand>
        <name>L-histidine</name>
        <dbReference type="ChEBI" id="CHEBI:57595"/>
    </ligand>
</feature>
<dbReference type="SUPFAM" id="SSF52954">
    <property type="entry name" value="Class II aaRS ABD-related"/>
    <property type="match status" value="1"/>
</dbReference>
<dbReference type="CDD" id="cd00773">
    <property type="entry name" value="HisRS-like_core"/>
    <property type="match status" value="1"/>
</dbReference>
<evidence type="ECO:0000256" key="1">
    <source>
        <dbReference type="ARBA" id="ARBA00008226"/>
    </source>
</evidence>
<dbReference type="CDD" id="cd00859">
    <property type="entry name" value="HisRS_anticodon"/>
    <property type="match status" value="1"/>
</dbReference>
<evidence type="ECO:0000256" key="10">
    <source>
        <dbReference type="HAMAP-Rule" id="MF_00127"/>
    </source>
</evidence>
<dbReference type="PANTHER" id="PTHR11476:SF7">
    <property type="entry name" value="HISTIDINE--TRNA LIGASE"/>
    <property type="match status" value="1"/>
</dbReference>
<dbReference type="InterPro" id="IPR015807">
    <property type="entry name" value="His-tRNA-ligase"/>
</dbReference>
<evidence type="ECO:0000256" key="3">
    <source>
        <dbReference type="ARBA" id="ARBA00022490"/>
    </source>
</evidence>
<dbReference type="Gene3D" id="3.40.50.800">
    <property type="entry name" value="Anticodon-binding domain"/>
    <property type="match status" value="1"/>
</dbReference>
<feature type="binding site" evidence="11">
    <location>
        <begin position="89"/>
        <end position="91"/>
    </location>
    <ligand>
        <name>L-histidine</name>
        <dbReference type="ChEBI" id="CHEBI:57595"/>
    </ligand>
</feature>
<comment type="subunit">
    <text evidence="2 10">Homodimer.</text>
</comment>
<keyword evidence="4 10" id="KW-0436">Ligase</keyword>
<reference evidence="13 14" key="1">
    <citation type="submission" date="2019-04" db="EMBL/GenBank/DDBJ databases">
        <title>Draft genome sequence of Gemmobacter aestuarii sp. nov.</title>
        <authorList>
            <person name="Hameed A."/>
            <person name="Lin S.-Y."/>
            <person name="Shahina M."/>
            <person name="Lai W.-A."/>
            <person name="Young C.-C."/>
        </authorList>
    </citation>
    <scope>NUCLEOTIDE SEQUENCE [LARGE SCALE GENOMIC DNA]</scope>
    <source>
        <strain evidence="13 14">CC-PW-75</strain>
    </source>
</reference>
<dbReference type="PIRSF" id="PIRSF001549">
    <property type="entry name" value="His-tRNA_synth"/>
    <property type="match status" value="1"/>
</dbReference>
<accession>A0A4S3MNX3</accession>
<keyword evidence="7 10" id="KW-0648">Protein biosynthesis</keyword>
<dbReference type="PANTHER" id="PTHR11476">
    <property type="entry name" value="HISTIDYL-TRNA SYNTHETASE"/>
    <property type="match status" value="1"/>
</dbReference>
<feature type="domain" description="Aminoacyl-transfer RNA synthetases class-II family profile" evidence="12">
    <location>
        <begin position="39"/>
        <end position="385"/>
    </location>
</feature>
<feature type="binding site" evidence="11">
    <location>
        <position position="307"/>
    </location>
    <ligand>
        <name>L-histidine</name>
        <dbReference type="ChEBI" id="CHEBI:57595"/>
    </ligand>
</feature>
<dbReference type="InterPro" id="IPR036621">
    <property type="entry name" value="Anticodon-bd_dom_sf"/>
</dbReference>
<keyword evidence="6 10" id="KW-0067">ATP-binding</keyword>
<dbReference type="EC" id="6.1.1.21" evidence="10"/>
<evidence type="ECO:0000256" key="9">
    <source>
        <dbReference type="ARBA" id="ARBA00047639"/>
    </source>
</evidence>
<dbReference type="Pfam" id="PF03129">
    <property type="entry name" value="HGTP_anticodon"/>
    <property type="match status" value="1"/>
</dbReference>
<dbReference type="GO" id="GO:0005737">
    <property type="term" value="C:cytoplasm"/>
    <property type="evidence" value="ECO:0007669"/>
    <property type="project" value="UniProtKB-SubCell"/>
</dbReference>
<proteinExistence type="inferred from homology"/>
<dbReference type="InterPro" id="IPR045864">
    <property type="entry name" value="aa-tRNA-synth_II/BPL/LPL"/>
</dbReference>
<dbReference type="InterPro" id="IPR004516">
    <property type="entry name" value="HisRS/HisZ"/>
</dbReference>
<keyword evidence="14" id="KW-1185">Reference proteome</keyword>
<dbReference type="InterPro" id="IPR004154">
    <property type="entry name" value="Anticodon-bd"/>
</dbReference>